<organism evidence="1 2">
    <name type="scientific">Danaus plexippus plexippus</name>
    <dbReference type="NCBI Taxonomy" id="278856"/>
    <lineage>
        <taxon>Eukaryota</taxon>
        <taxon>Metazoa</taxon>
        <taxon>Ecdysozoa</taxon>
        <taxon>Arthropoda</taxon>
        <taxon>Hexapoda</taxon>
        <taxon>Insecta</taxon>
        <taxon>Pterygota</taxon>
        <taxon>Neoptera</taxon>
        <taxon>Endopterygota</taxon>
        <taxon>Lepidoptera</taxon>
        <taxon>Glossata</taxon>
        <taxon>Ditrysia</taxon>
        <taxon>Papilionoidea</taxon>
        <taxon>Nymphalidae</taxon>
        <taxon>Danainae</taxon>
        <taxon>Danaini</taxon>
        <taxon>Danaina</taxon>
        <taxon>Danaus</taxon>
        <taxon>Danaus</taxon>
    </lineage>
</organism>
<evidence type="ECO:0000313" key="1">
    <source>
        <dbReference type="EMBL" id="OWR48203.1"/>
    </source>
</evidence>
<accession>A0A212F3B4</accession>
<dbReference type="Proteomes" id="UP000007151">
    <property type="component" value="Unassembled WGS sequence"/>
</dbReference>
<gene>
    <name evidence="1" type="ORF">KGM_205718</name>
</gene>
<reference evidence="1 2" key="1">
    <citation type="journal article" date="2011" name="Cell">
        <title>The monarch butterfly genome yields insights into long-distance migration.</title>
        <authorList>
            <person name="Zhan S."/>
            <person name="Merlin C."/>
            <person name="Boore J.L."/>
            <person name="Reppert S.M."/>
        </authorList>
    </citation>
    <scope>NUCLEOTIDE SEQUENCE [LARGE SCALE GENOMIC DNA]</scope>
    <source>
        <strain evidence="1">F-2</strain>
    </source>
</reference>
<comment type="caution">
    <text evidence="1">The sequence shown here is derived from an EMBL/GenBank/DDBJ whole genome shotgun (WGS) entry which is preliminary data.</text>
</comment>
<keyword evidence="2" id="KW-1185">Reference proteome</keyword>
<dbReference type="EMBL" id="AGBW02010600">
    <property type="protein sequence ID" value="OWR48203.1"/>
    <property type="molecule type" value="Genomic_DNA"/>
</dbReference>
<dbReference type="AlphaFoldDB" id="A0A212F3B4"/>
<sequence length="98" mass="11144">MSVTDHNLYKLGTKYGVLNQLYSRNEFTVCEEKFVNIDEVPSRTCSLRECARKDSNLGGQGFQHCNCTGECNSNRCKCKKMHVLCNSKCHKSLSCKNK</sequence>
<name>A0A212F3B4_DANPL</name>
<dbReference type="KEGG" id="dpl:KGM_205718"/>
<protein>
    <submittedName>
        <fullName evidence="1">KRAB-A domain-containing protein 2</fullName>
    </submittedName>
</protein>
<dbReference type="InParanoid" id="A0A212F3B4"/>
<evidence type="ECO:0000313" key="2">
    <source>
        <dbReference type="Proteomes" id="UP000007151"/>
    </source>
</evidence>
<proteinExistence type="predicted"/>